<protein>
    <recommendedName>
        <fullName evidence="3">Serine acetyltransferase</fullName>
    </recommendedName>
</protein>
<dbReference type="EMBL" id="ABQC02000012">
    <property type="protein sequence ID" value="EDY96722.1"/>
    <property type="molecule type" value="Genomic_DNA"/>
</dbReference>
<dbReference type="PANTHER" id="PTHR23416">
    <property type="entry name" value="SIALIC ACID SYNTHASE-RELATED"/>
    <property type="match status" value="1"/>
</dbReference>
<dbReference type="Proteomes" id="UP000003452">
    <property type="component" value="Unassembled WGS sequence"/>
</dbReference>
<gene>
    <name evidence="1" type="ORF">BACPLE_01165</name>
</gene>
<evidence type="ECO:0000313" key="2">
    <source>
        <dbReference type="Proteomes" id="UP000003452"/>
    </source>
</evidence>
<dbReference type="AlphaFoldDB" id="B5CWS5"/>
<dbReference type="SUPFAM" id="SSF51161">
    <property type="entry name" value="Trimeric LpxA-like enzymes"/>
    <property type="match status" value="1"/>
</dbReference>
<evidence type="ECO:0000313" key="1">
    <source>
        <dbReference type="EMBL" id="EDY96722.1"/>
    </source>
</evidence>
<dbReference type="HOGENOM" id="CLU_051638_18_2_10"/>
<dbReference type="InterPro" id="IPR051159">
    <property type="entry name" value="Hexapeptide_acetyltransf"/>
</dbReference>
<proteinExistence type="predicted"/>
<sequence length="52" mass="5769">MRRKILGNVKIGNNVIVGSNAVVVKDIPDNSMVAGIPAKIIKRYNPSTQEWY</sequence>
<name>B5CWS5_PHOPM</name>
<dbReference type="eggNOG" id="COG0110">
    <property type="taxonomic scope" value="Bacteria"/>
</dbReference>
<reference evidence="1 2" key="2">
    <citation type="submission" date="2008-08" db="EMBL/GenBank/DDBJ databases">
        <authorList>
            <person name="Fulton L."/>
            <person name="Clifton S."/>
            <person name="Fulton B."/>
            <person name="Xu J."/>
            <person name="Minx P."/>
            <person name="Pepin K.H."/>
            <person name="Johnson M."/>
            <person name="Thiruvilangam P."/>
            <person name="Bhonagiri V."/>
            <person name="Nash W.E."/>
            <person name="Mardis E.R."/>
            <person name="Wilson R.K."/>
        </authorList>
    </citation>
    <scope>NUCLEOTIDE SEQUENCE [LARGE SCALE GENOMIC DNA]</scope>
    <source>
        <strain evidence="2">DSM 17135 / JCM 12973 / M2</strain>
    </source>
</reference>
<evidence type="ECO:0008006" key="3">
    <source>
        <dbReference type="Google" id="ProtNLM"/>
    </source>
</evidence>
<reference evidence="1 2" key="1">
    <citation type="submission" date="2008-08" db="EMBL/GenBank/DDBJ databases">
        <title>Draft genome sequence of Bacteroides plebeius (DSM 17135).</title>
        <authorList>
            <person name="Sudarsanam P."/>
            <person name="Ley R."/>
            <person name="Guruge J."/>
            <person name="Turnbaugh P.J."/>
            <person name="Mahowald M."/>
            <person name="Liep D."/>
            <person name="Gordon J."/>
        </authorList>
    </citation>
    <scope>NUCLEOTIDE SEQUENCE [LARGE SCALE GENOMIC DNA]</scope>
    <source>
        <strain evidence="2">DSM 17135 / JCM 12973 / M2</strain>
    </source>
</reference>
<comment type="caution">
    <text evidence="1">The sequence shown here is derived from an EMBL/GenBank/DDBJ whole genome shotgun (WGS) entry which is preliminary data.</text>
</comment>
<accession>B5CWS5</accession>
<dbReference type="Gene3D" id="2.160.10.10">
    <property type="entry name" value="Hexapeptide repeat proteins"/>
    <property type="match status" value="1"/>
</dbReference>
<dbReference type="InterPro" id="IPR011004">
    <property type="entry name" value="Trimer_LpxA-like_sf"/>
</dbReference>
<organism evidence="1 2">
    <name type="scientific">Phocaeicola plebeius (strain DSM 17135 / JCM 12973 / CCUG 54634 / M2)</name>
    <name type="common">Bacteroides plebeius</name>
    <dbReference type="NCBI Taxonomy" id="484018"/>
    <lineage>
        <taxon>Bacteria</taxon>
        <taxon>Pseudomonadati</taxon>
        <taxon>Bacteroidota</taxon>
        <taxon>Bacteroidia</taxon>
        <taxon>Bacteroidales</taxon>
        <taxon>Bacteroidaceae</taxon>
        <taxon>Phocaeicola</taxon>
    </lineage>
</organism>